<feature type="region of interest" description="Disordered" evidence="1">
    <location>
        <begin position="1"/>
        <end position="21"/>
    </location>
</feature>
<protein>
    <recommendedName>
        <fullName evidence="5">rRNA N-glycosidase</fullName>
    </recommendedName>
</protein>
<dbReference type="AlphaFoldDB" id="A0A453H1F1"/>
<reference evidence="4" key="1">
    <citation type="journal article" date="2014" name="Science">
        <title>Ancient hybridizations among the ancestral genomes of bread wheat.</title>
        <authorList>
            <consortium name="International Wheat Genome Sequencing Consortium,"/>
            <person name="Marcussen T."/>
            <person name="Sandve S.R."/>
            <person name="Heier L."/>
            <person name="Spannagl M."/>
            <person name="Pfeifer M."/>
            <person name="Jakobsen K.S."/>
            <person name="Wulff B.B."/>
            <person name="Steuernagel B."/>
            <person name="Mayer K.F."/>
            <person name="Olsen O.A."/>
        </authorList>
    </citation>
    <scope>NUCLEOTIDE SEQUENCE [LARGE SCALE GENOMIC DNA]</scope>
    <source>
        <strain evidence="4">cv. AL8/78</strain>
    </source>
</reference>
<sequence>SSQATADRHQPHPHSDSQRQATSMAKITFALLLLLLCPLLAQSHATTTFKEISFQLQNQSFVELDESLQRALPLRQPPPPRSAVLDAEADAVKEGVLILVQALAEGLNGRRGLLSFHNNGEDEPMAASQTVA</sequence>
<feature type="chain" id="PRO_5019234515" description="rRNA N-glycosidase" evidence="2">
    <location>
        <begin position="46"/>
        <end position="132"/>
    </location>
</feature>
<reference evidence="3" key="5">
    <citation type="journal article" date="2021" name="G3 (Bethesda)">
        <title>Aegilops tauschii genome assembly Aet v5.0 features greater sequence contiguity and improved annotation.</title>
        <authorList>
            <person name="Wang L."/>
            <person name="Zhu T."/>
            <person name="Rodriguez J.C."/>
            <person name="Deal K.R."/>
            <person name="Dubcovsky J."/>
            <person name="McGuire P.E."/>
            <person name="Lux T."/>
            <person name="Spannagl M."/>
            <person name="Mayer K.F.X."/>
            <person name="Baldrich P."/>
            <person name="Meyers B.C."/>
            <person name="Huo N."/>
            <person name="Gu Y.Q."/>
            <person name="Zhou H."/>
            <person name="Devos K.M."/>
            <person name="Bennetzen J.L."/>
            <person name="Unver T."/>
            <person name="Budak H."/>
            <person name="Gulick P.J."/>
            <person name="Galiba G."/>
            <person name="Kalapos B."/>
            <person name="Nelson D.R."/>
            <person name="Li P."/>
            <person name="You F.M."/>
            <person name="Luo M.C."/>
            <person name="Dvorak J."/>
        </authorList>
    </citation>
    <scope>NUCLEOTIDE SEQUENCE [LARGE SCALE GENOMIC DNA]</scope>
    <source>
        <strain evidence="3">cv. AL8/78</strain>
    </source>
</reference>
<reference evidence="3" key="4">
    <citation type="submission" date="2019-03" db="UniProtKB">
        <authorList>
            <consortium name="EnsemblPlants"/>
        </authorList>
    </citation>
    <scope>IDENTIFICATION</scope>
</reference>
<keyword evidence="4" id="KW-1185">Reference proteome</keyword>
<dbReference type="Proteomes" id="UP000015105">
    <property type="component" value="Chromosome 4D"/>
</dbReference>
<evidence type="ECO:0008006" key="5">
    <source>
        <dbReference type="Google" id="ProtNLM"/>
    </source>
</evidence>
<dbReference type="EnsemblPlants" id="AET4Gv20038900.1">
    <property type="protein sequence ID" value="AET4Gv20038900.1"/>
    <property type="gene ID" value="AET4Gv20038900"/>
</dbReference>
<name>A0A453H1F1_AEGTS</name>
<feature type="compositionally biased region" description="Basic and acidic residues" evidence="1">
    <location>
        <begin position="1"/>
        <end position="17"/>
    </location>
</feature>
<feature type="signal peptide" evidence="2">
    <location>
        <begin position="1"/>
        <end position="45"/>
    </location>
</feature>
<evidence type="ECO:0000313" key="4">
    <source>
        <dbReference type="Proteomes" id="UP000015105"/>
    </source>
</evidence>
<accession>A0A453H1F1</accession>
<dbReference type="Gramene" id="AET4Gv20038900.1">
    <property type="protein sequence ID" value="AET4Gv20038900.1"/>
    <property type="gene ID" value="AET4Gv20038900"/>
</dbReference>
<evidence type="ECO:0000313" key="3">
    <source>
        <dbReference type="EnsemblPlants" id="AET4Gv20038900.1"/>
    </source>
</evidence>
<reference evidence="3" key="3">
    <citation type="journal article" date="2017" name="Nature">
        <title>Genome sequence of the progenitor of the wheat D genome Aegilops tauschii.</title>
        <authorList>
            <person name="Luo M.C."/>
            <person name="Gu Y.Q."/>
            <person name="Puiu D."/>
            <person name="Wang H."/>
            <person name="Twardziok S.O."/>
            <person name="Deal K.R."/>
            <person name="Huo N."/>
            <person name="Zhu T."/>
            <person name="Wang L."/>
            <person name="Wang Y."/>
            <person name="McGuire P.E."/>
            <person name="Liu S."/>
            <person name="Long H."/>
            <person name="Ramasamy R.K."/>
            <person name="Rodriguez J.C."/>
            <person name="Van S.L."/>
            <person name="Yuan L."/>
            <person name="Wang Z."/>
            <person name="Xia Z."/>
            <person name="Xiao L."/>
            <person name="Anderson O.D."/>
            <person name="Ouyang S."/>
            <person name="Liang Y."/>
            <person name="Zimin A.V."/>
            <person name="Pertea G."/>
            <person name="Qi P."/>
            <person name="Bennetzen J.L."/>
            <person name="Dai X."/>
            <person name="Dawson M.W."/>
            <person name="Muller H.G."/>
            <person name="Kugler K."/>
            <person name="Rivarola-Duarte L."/>
            <person name="Spannagl M."/>
            <person name="Mayer K.F.X."/>
            <person name="Lu F.H."/>
            <person name="Bevan M.W."/>
            <person name="Leroy P."/>
            <person name="Li P."/>
            <person name="You F.M."/>
            <person name="Sun Q."/>
            <person name="Liu Z."/>
            <person name="Lyons E."/>
            <person name="Wicker T."/>
            <person name="Salzberg S.L."/>
            <person name="Devos K.M."/>
            <person name="Dvorak J."/>
        </authorList>
    </citation>
    <scope>NUCLEOTIDE SEQUENCE [LARGE SCALE GENOMIC DNA]</scope>
    <source>
        <strain evidence="3">cv. AL8/78</strain>
    </source>
</reference>
<organism evidence="3 4">
    <name type="scientific">Aegilops tauschii subsp. strangulata</name>
    <name type="common">Goatgrass</name>
    <dbReference type="NCBI Taxonomy" id="200361"/>
    <lineage>
        <taxon>Eukaryota</taxon>
        <taxon>Viridiplantae</taxon>
        <taxon>Streptophyta</taxon>
        <taxon>Embryophyta</taxon>
        <taxon>Tracheophyta</taxon>
        <taxon>Spermatophyta</taxon>
        <taxon>Magnoliopsida</taxon>
        <taxon>Liliopsida</taxon>
        <taxon>Poales</taxon>
        <taxon>Poaceae</taxon>
        <taxon>BOP clade</taxon>
        <taxon>Pooideae</taxon>
        <taxon>Triticodae</taxon>
        <taxon>Triticeae</taxon>
        <taxon>Triticinae</taxon>
        <taxon>Aegilops</taxon>
    </lineage>
</organism>
<reference evidence="4" key="2">
    <citation type="journal article" date="2017" name="Nat. Plants">
        <title>The Aegilops tauschii genome reveals multiple impacts of transposons.</title>
        <authorList>
            <person name="Zhao G."/>
            <person name="Zou C."/>
            <person name="Li K."/>
            <person name="Wang K."/>
            <person name="Li T."/>
            <person name="Gao L."/>
            <person name="Zhang X."/>
            <person name="Wang H."/>
            <person name="Yang Z."/>
            <person name="Liu X."/>
            <person name="Jiang W."/>
            <person name="Mao L."/>
            <person name="Kong X."/>
            <person name="Jiao Y."/>
            <person name="Jia J."/>
        </authorList>
    </citation>
    <scope>NUCLEOTIDE SEQUENCE [LARGE SCALE GENOMIC DNA]</scope>
    <source>
        <strain evidence="4">cv. AL8/78</strain>
    </source>
</reference>
<proteinExistence type="predicted"/>
<keyword evidence="2" id="KW-0732">Signal</keyword>
<evidence type="ECO:0000256" key="1">
    <source>
        <dbReference type="SAM" id="MobiDB-lite"/>
    </source>
</evidence>
<evidence type="ECO:0000256" key="2">
    <source>
        <dbReference type="SAM" id="SignalP"/>
    </source>
</evidence>